<reference evidence="2 3" key="1">
    <citation type="journal article" date="2017" name="Int. J. Parasitol.">
        <title>The genome of the protozoan parasite Cystoisospora suis and a reverse vaccinology approach to identify vaccine candidates.</title>
        <authorList>
            <person name="Palmieri N."/>
            <person name="Shrestha A."/>
            <person name="Ruttkowski B."/>
            <person name="Beck T."/>
            <person name="Vogl C."/>
            <person name="Tomley F."/>
            <person name="Blake D.P."/>
            <person name="Joachim A."/>
        </authorList>
    </citation>
    <scope>NUCLEOTIDE SEQUENCE [LARGE SCALE GENOMIC DNA]</scope>
    <source>
        <strain evidence="2 3">Wien I</strain>
    </source>
</reference>
<dbReference type="AlphaFoldDB" id="A0A2C6KJX6"/>
<proteinExistence type="predicted"/>
<protein>
    <submittedName>
        <fullName evidence="2">Uncharacterized protein</fullName>
    </submittedName>
</protein>
<dbReference type="GeneID" id="94425211"/>
<dbReference type="Proteomes" id="UP000221165">
    <property type="component" value="Unassembled WGS sequence"/>
</dbReference>
<comment type="caution">
    <text evidence="2">The sequence shown here is derived from an EMBL/GenBank/DDBJ whole genome shotgun (WGS) entry which is preliminary data.</text>
</comment>
<feature type="compositionally biased region" description="Polar residues" evidence="1">
    <location>
        <begin position="43"/>
        <end position="52"/>
    </location>
</feature>
<dbReference type="VEuPathDB" id="ToxoDB:CSUI_001796"/>
<gene>
    <name evidence="2" type="ORF">CSUI_001796</name>
</gene>
<feature type="region of interest" description="Disordered" evidence="1">
    <location>
        <begin position="37"/>
        <end position="95"/>
    </location>
</feature>
<dbReference type="RefSeq" id="XP_067926024.1">
    <property type="nucleotide sequence ID" value="XM_068062000.1"/>
</dbReference>
<evidence type="ECO:0000313" key="2">
    <source>
        <dbReference type="EMBL" id="PHJ24351.1"/>
    </source>
</evidence>
<feature type="compositionally biased region" description="Basic and acidic residues" evidence="1">
    <location>
        <begin position="70"/>
        <end position="84"/>
    </location>
</feature>
<accession>A0A2C6KJX6</accession>
<evidence type="ECO:0000313" key="3">
    <source>
        <dbReference type="Proteomes" id="UP000221165"/>
    </source>
</evidence>
<sequence>MVQKMEAFAKVGAALVATSYLVHSFCPVYISATEDSLEVRQSADGTTSTGRSWDNPFEREAKRSPQGLADEERSSNGVEGESKRRSPLYRRSSSGLFSNQSGTLQKLLTAALLSVGMFSAVRMGKELMSGPPRGDEDAVRSRRTAPVAGLPSRSLPNSLVIAGLTLLVVASSLATPLRSEHRGRRSEDEEPGESETISDASRTVGFFHRGAYFKLEFSEEEVTRYNIKPEDIKELEDAFNGSPREVRNEAEGVMECFWGKPTEPTSSDPKLMGFFHLPDGRQNYLTVPSSVYDCTSCRQKIYDLGEKVGEYELKLTASRVEELGKVSNRGGDLQVVYELNEGGRPECFIGYGTPGDAEEEDADVVRFSLGDTDFVILLSHTAREALEGRAGTRNLVGSLDPTRELLGNLMGELTLPPTMKALTWGPPGEPARFELRGDMGVLRKPRRPSAELQWGHGENKVTFETQLTRYSVGLPHHVQLVMRRADNNAWPLLRELLRVAFPHLHAAFVRGGMTTH</sequence>
<feature type="region of interest" description="Disordered" evidence="1">
    <location>
        <begin position="126"/>
        <end position="149"/>
    </location>
</feature>
<keyword evidence="3" id="KW-1185">Reference proteome</keyword>
<evidence type="ECO:0000256" key="1">
    <source>
        <dbReference type="SAM" id="MobiDB-lite"/>
    </source>
</evidence>
<dbReference type="EMBL" id="MIGC01000719">
    <property type="protein sequence ID" value="PHJ24351.1"/>
    <property type="molecule type" value="Genomic_DNA"/>
</dbReference>
<organism evidence="2 3">
    <name type="scientific">Cystoisospora suis</name>
    <dbReference type="NCBI Taxonomy" id="483139"/>
    <lineage>
        <taxon>Eukaryota</taxon>
        <taxon>Sar</taxon>
        <taxon>Alveolata</taxon>
        <taxon>Apicomplexa</taxon>
        <taxon>Conoidasida</taxon>
        <taxon>Coccidia</taxon>
        <taxon>Eucoccidiorida</taxon>
        <taxon>Eimeriorina</taxon>
        <taxon>Sarcocystidae</taxon>
        <taxon>Cystoisospora</taxon>
    </lineage>
</organism>
<feature type="region of interest" description="Disordered" evidence="1">
    <location>
        <begin position="177"/>
        <end position="200"/>
    </location>
</feature>
<name>A0A2C6KJX6_9APIC</name>